<keyword evidence="3" id="KW-1185">Reference proteome</keyword>
<dbReference type="GO" id="GO:0030014">
    <property type="term" value="C:CCR4-NOT complex"/>
    <property type="evidence" value="ECO:0007669"/>
    <property type="project" value="InterPro"/>
</dbReference>
<reference evidence="2 3" key="1">
    <citation type="submission" date="2018-02" db="EMBL/GenBank/DDBJ databases">
        <title>Genome sequence of the basidiomycete white-rot fungus Phlebia centrifuga.</title>
        <authorList>
            <person name="Granchi Z."/>
            <person name="Peng M."/>
            <person name="de Vries R.P."/>
            <person name="Hilden K."/>
            <person name="Makela M.R."/>
            <person name="Grigoriev I."/>
            <person name="Riley R."/>
        </authorList>
    </citation>
    <scope>NUCLEOTIDE SEQUENCE [LARGE SCALE GENOMIC DNA]</scope>
    <source>
        <strain evidence="2 3">FBCC195</strain>
    </source>
</reference>
<evidence type="ECO:0000313" key="2">
    <source>
        <dbReference type="EMBL" id="PSS11036.1"/>
    </source>
</evidence>
<proteinExistence type="predicted"/>
<dbReference type="Proteomes" id="UP000186601">
    <property type="component" value="Unassembled WGS sequence"/>
</dbReference>
<sequence length="261" mass="29304">MENLERRRQRCRCSSCLNRFEDETPAPAEDSARNTESSSTSRFPSSTPDEASERDKETERLSQGMALILAARDRVLTLAEQRVLGPLIPQLTSTPIITSHDLPPLIAHNPTLALPIMTSLLSQPNIATYLDVLKHLPPTLPTLDLLGRLLRDSTTITDTATGGRTTVADLVRTDVLGWFLHESMQWLDWAEEEERAGNISDDRFAKGVQNLCRFYNSLIKLNIVDLTDDADTAEMKHFTLRHSRVEDANALYRILAMSTTF</sequence>
<accession>A0A2R6QM87</accession>
<dbReference type="EMBL" id="MLYV02000321">
    <property type="protein sequence ID" value="PSS11036.1"/>
    <property type="molecule type" value="Genomic_DNA"/>
</dbReference>
<dbReference type="AlphaFoldDB" id="A0A2R6QM87"/>
<evidence type="ECO:0000256" key="1">
    <source>
        <dbReference type="SAM" id="MobiDB-lite"/>
    </source>
</evidence>
<feature type="region of interest" description="Disordered" evidence="1">
    <location>
        <begin position="19"/>
        <end position="59"/>
    </location>
</feature>
<organism evidence="2 3">
    <name type="scientific">Hermanssonia centrifuga</name>
    <dbReference type="NCBI Taxonomy" id="98765"/>
    <lineage>
        <taxon>Eukaryota</taxon>
        <taxon>Fungi</taxon>
        <taxon>Dikarya</taxon>
        <taxon>Basidiomycota</taxon>
        <taxon>Agaricomycotina</taxon>
        <taxon>Agaricomycetes</taxon>
        <taxon>Polyporales</taxon>
        <taxon>Meruliaceae</taxon>
        <taxon>Hermanssonia</taxon>
    </lineage>
</organism>
<dbReference type="OrthoDB" id="3226845at2759"/>
<dbReference type="STRING" id="98765.A0A2R6QM87"/>
<protein>
    <submittedName>
        <fullName evidence="2">Uncharacterized protein</fullName>
    </submittedName>
</protein>
<comment type="caution">
    <text evidence="2">The sequence shown here is derived from an EMBL/GenBank/DDBJ whole genome shotgun (WGS) entry which is preliminary data.</text>
</comment>
<gene>
    <name evidence="2" type="ORF">PHLCEN_2v3332</name>
</gene>
<dbReference type="Pfam" id="PF10155">
    <property type="entry name" value="CNOT11"/>
    <property type="match status" value="1"/>
</dbReference>
<feature type="compositionally biased region" description="Low complexity" evidence="1">
    <location>
        <begin position="37"/>
        <end position="48"/>
    </location>
</feature>
<dbReference type="InterPro" id="IPR019312">
    <property type="entry name" value="CNOT11"/>
</dbReference>
<name>A0A2R6QM87_9APHY</name>
<evidence type="ECO:0000313" key="3">
    <source>
        <dbReference type="Proteomes" id="UP000186601"/>
    </source>
</evidence>